<comment type="caution">
    <text evidence="1">The sequence shown here is derived from an EMBL/GenBank/DDBJ whole genome shotgun (WGS) entry which is preliminary data.</text>
</comment>
<sequence length="228" mass="25091">MRYVDCWPSLFPSRYTAGGAPAKFSKQSAAVTELYSRHLAAGDPIMSDTWWVRFSEPLDGLPAGFPCEPKLNAPGGFGLAAAILDLPDRRRRLATLDVVQYHLMRMAASEGWATAPLEAAYRACVADDLVLHLVSKPKASPDRRLKAFVAYTIDGNGDGRTTLHVEDRSGAPVYEGEAWESPCESDAFAQIGRSLRWLGPRTVNVFTWPTVPPPKKDFQVEQTVELPS</sequence>
<keyword evidence="2" id="KW-1185">Reference proteome</keyword>
<gene>
    <name evidence="1" type="ORF">Cch02nite_81620</name>
</gene>
<dbReference type="EMBL" id="BONG01000113">
    <property type="protein sequence ID" value="GIF94718.1"/>
    <property type="molecule type" value="Genomic_DNA"/>
</dbReference>
<protein>
    <submittedName>
        <fullName evidence="1">Uncharacterized protein</fullName>
    </submittedName>
</protein>
<accession>A0A8J3K8Y2</accession>
<proteinExistence type="predicted"/>
<name>A0A8J3K8Y2_9ACTN</name>
<organism evidence="1 2">
    <name type="scientific">Catellatospora chokoriensis</name>
    <dbReference type="NCBI Taxonomy" id="310353"/>
    <lineage>
        <taxon>Bacteria</taxon>
        <taxon>Bacillati</taxon>
        <taxon>Actinomycetota</taxon>
        <taxon>Actinomycetes</taxon>
        <taxon>Micromonosporales</taxon>
        <taxon>Micromonosporaceae</taxon>
        <taxon>Catellatospora</taxon>
    </lineage>
</organism>
<evidence type="ECO:0000313" key="1">
    <source>
        <dbReference type="EMBL" id="GIF94718.1"/>
    </source>
</evidence>
<dbReference type="AlphaFoldDB" id="A0A8J3K8Y2"/>
<reference evidence="1 2" key="1">
    <citation type="submission" date="2021-01" db="EMBL/GenBank/DDBJ databases">
        <title>Whole genome shotgun sequence of Catellatospora chokoriensis NBRC 107358.</title>
        <authorList>
            <person name="Komaki H."/>
            <person name="Tamura T."/>
        </authorList>
    </citation>
    <scope>NUCLEOTIDE SEQUENCE [LARGE SCALE GENOMIC DNA]</scope>
    <source>
        <strain evidence="1 2">NBRC 107358</strain>
    </source>
</reference>
<dbReference type="Proteomes" id="UP000619293">
    <property type="component" value="Unassembled WGS sequence"/>
</dbReference>
<evidence type="ECO:0000313" key="2">
    <source>
        <dbReference type="Proteomes" id="UP000619293"/>
    </source>
</evidence>